<dbReference type="RefSeq" id="WP_121239513.1">
    <property type="nucleotide sequence ID" value="NZ_BHVV01000001.1"/>
</dbReference>
<evidence type="ECO:0000256" key="3">
    <source>
        <dbReference type="ARBA" id="ARBA00022490"/>
    </source>
</evidence>
<dbReference type="AlphaFoldDB" id="A0A497XMF9"/>
<dbReference type="SUPFAM" id="SSF69721">
    <property type="entry name" value="DsrC, the gamma subunit of dissimilatory sulfite reductase"/>
    <property type="match status" value="1"/>
</dbReference>
<comment type="subcellular location">
    <subcellularLocation>
        <location evidence="1">Cytoplasm</location>
    </subcellularLocation>
</comment>
<evidence type="ECO:0000256" key="1">
    <source>
        <dbReference type="ARBA" id="ARBA00004496"/>
    </source>
</evidence>
<dbReference type="GO" id="GO:0002143">
    <property type="term" value="P:tRNA wobble position uridine thiolation"/>
    <property type="evidence" value="ECO:0007669"/>
    <property type="project" value="TreeGrafter"/>
</dbReference>
<dbReference type="Gene3D" id="1.10.10.370">
    <property type="entry name" value="DsrC-like protein, C-terminal domain"/>
    <property type="match status" value="1"/>
</dbReference>
<dbReference type="GO" id="GO:0005737">
    <property type="term" value="C:cytoplasm"/>
    <property type="evidence" value="ECO:0007669"/>
    <property type="project" value="UniProtKB-SubCell"/>
</dbReference>
<dbReference type="InterPro" id="IPR025526">
    <property type="entry name" value="DsrC-like_dom_sf"/>
</dbReference>
<proteinExistence type="inferred from homology"/>
<accession>A0A497XMF9</accession>
<name>A0A497XMF9_9PROT</name>
<dbReference type="OrthoDB" id="9786347at2"/>
<organism evidence="5 6">
    <name type="scientific">Sulfurisoma sediminicola</name>
    <dbReference type="NCBI Taxonomy" id="1381557"/>
    <lineage>
        <taxon>Bacteria</taxon>
        <taxon>Pseudomonadati</taxon>
        <taxon>Pseudomonadota</taxon>
        <taxon>Betaproteobacteria</taxon>
        <taxon>Nitrosomonadales</taxon>
        <taxon>Sterolibacteriaceae</taxon>
        <taxon>Sulfurisoma</taxon>
    </lineage>
</organism>
<dbReference type="NCBIfam" id="TIGR03342">
    <property type="entry name" value="dsrC_tusE_dsvC"/>
    <property type="match status" value="1"/>
</dbReference>
<dbReference type="PANTHER" id="PTHR37010:SF1">
    <property type="entry name" value="SULFURTRANSFERASE TUSE"/>
    <property type="match status" value="1"/>
</dbReference>
<evidence type="ECO:0000313" key="6">
    <source>
        <dbReference type="Proteomes" id="UP000268908"/>
    </source>
</evidence>
<protein>
    <submittedName>
        <fullName evidence="5">tRNA 2-thiouridine synthesizing protein E</fullName>
    </submittedName>
</protein>
<dbReference type="Gene3D" id="3.30.1420.10">
    <property type="match status" value="1"/>
</dbReference>
<dbReference type="PIRSF" id="PIRSF006223">
    <property type="entry name" value="DsrC_TusE"/>
    <property type="match status" value="1"/>
</dbReference>
<keyword evidence="3" id="KW-0963">Cytoplasm</keyword>
<comment type="similarity">
    <text evidence="2">Belongs to the DsrC/TusE family.</text>
</comment>
<dbReference type="Pfam" id="PF04358">
    <property type="entry name" value="DsrC"/>
    <property type="match status" value="1"/>
</dbReference>
<dbReference type="InterPro" id="IPR043163">
    <property type="entry name" value="DsrC-like_N"/>
</dbReference>
<dbReference type="GO" id="GO:0097163">
    <property type="term" value="F:sulfur carrier activity"/>
    <property type="evidence" value="ECO:0007669"/>
    <property type="project" value="TreeGrafter"/>
</dbReference>
<reference evidence="5 6" key="1">
    <citation type="submission" date="2018-10" db="EMBL/GenBank/DDBJ databases">
        <title>Genomic Encyclopedia of Type Strains, Phase IV (KMG-IV): sequencing the most valuable type-strain genomes for metagenomic binning, comparative biology and taxonomic classification.</title>
        <authorList>
            <person name="Goeker M."/>
        </authorList>
    </citation>
    <scope>NUCLEOTIDE SEQUENCE [LARGE SCALE GENOMIC DNA]</scope>
    <source>
        <strain evidence="5 6">DSM 26916</strain>
    </source>
</reference>
<dbReference type="InterPro" id="IPR042072">
    <property type="entry name" value="DsrC-like_C"/>
</dbReference>
<dbReference type="EMBL" id="RCCI01000004">
    <property type="protein sequence ID" value="RLJ67529.1"/>
    <property type="molecule type" value="Genomic_DNA"/>
</dbReference>
<comment type="caution">
    <text evidence="5">The sequence shown here is derived from an EMBL/GenBank/DDBJ whole genome shotgun (WGS) entry which is preliminary data.</text>
</comment>
<dbReference type="PANTHER" id="PTHR37010">
    <property type="entry name" value="SULFURTRANSFERASE TUSE"/>
    <property type="match status" value="1"/>
</dbReference>
<dbReference type="Proteomes" id="UP000268908">
    <property type="component" value="Unassembled WGS sequence"/>
</dbReference>
<evidence type="ECO:0000256" key="4">
    <source>
        <dbReference type="PIRSR" id="PIRSR006223-50"/>
    </source>
</evidence>
<gene>
    <name evidence="5" type="ORF">DFR35_0075</name>
</gene>
<sequence length="109" mass="12295">MIEVNGKQIETDAEGFLANLEDWSEEVAVALSQQDQLELGDKHWLVINWIRNYYAEYGTSPNLRAMTKTIGNDLGDEYADKKYLFDLFPYGPAKQAGRYAGMPKPTGCV</sequence>
<dbReference type="InterPro" id="IPR007453">
    <property type="entry name" value="DsrC/TusE"/>
</dbReference>
<evidence type="ECO:0000313" key="5">
    <source>
        <dbReference type="EMBL" id="RLJ67529.1"/>
    </source>
</evidence>
<keyword evidence="6" id="KW-1185">Reference proteome</keyword>
<evidence type="ECO:0000256" key="2">
    <source>
        <dbReference type="ARBA" id="ARBA00005718"/>
    </source>
</evidence>
<feature type="active site" description="Cysteine persulfide intermediate" evidence="4">
    <location>
        <position position="108"/>
    </location>
</feature>